<dbReference type="PANTHER" id="PTHR38440:SF1">
    <property type="entry name" value="UPF0398 PROTEIN SPR0331"/>
    <property type="match status" value="1"/>
</dbReference>
<evidence type="ECO:0000313" key="2">
    <source>
        <dbReference type="Proteomes" id="UP000183040"/>
    </source>
</evidence>
<dbReference type="AlphaFoldDB" id="A0A1H4GCP7"/>
<evidence type="ECO:0000313" key="1">
    <source>
        <dbReference type="EMBL" id="SEB07324.1"/>
    </source>
</evidence>
<dbReference type="RefSeq" id="WP_074707916.1">
    <property type="nucleotide sequence ID" value="NZ_FNRP01000028.1"/>
</dbReference>
<dbReference type="SUPFAM" id="SSF102405">
    <property type="entry name" value="MCP/YpsA-like"/>
    <property type="match status" value="1"/>
</dbReference>
<dbReference type="InterPro" id="IPR010697">
    <property type="entry name" value="YspA"/>
</dbReference>
<name>A0A1H4GCP7_9BACE</name>
<organism evidence="1 2">
    <name type="scientific">Bacteroides xylanisolvens</name>
    <dbReference type="NCBI Taxonomy" id="371601"/>
    <lineage>
        <taxon>Bacteria</taxon>
        <taxon>Pseudomonadati</taxon>
        <taxon>Bacteroidota</taxon>
        <taxon>Bacteroidia</taxon>
        <taxon>Bacteroidales</taxon>
        <taxon>Bacteroidaceae</taxon>
        <taxon>Bacteroides</taxon>
    </lineage>
</organism>
<proteinExistence type="predicted"/>
<accession>A0A1H4GCP7</accession>
<dbReference type="Pfam" id="PF06908">
    <property type="entry name" value="YpsA"/>
    <property type="match status" value="1"/>
</dbReference>
<dbReference type="EMBL" id="FNRP01000028">
    <property type="protein sequence ID" value="SEB07324.1"/>
    <property type="molecule type" value="Genomic_DNA"/>
</dbReference>
<dbReference type="Proteomes" id="UP000183040">
    <property type="component" value="Unassembled WGS sequence"/>
</dbReference>
<gene>
    <name evidence="1" type="ORF">SAMN04487924_12813</name>
</gene>
<reference evidence="1 2" key="1">
    <citation type="submission" date="2016-10" db="EMBL/GenBank/DDBJ databases">
        <authorList>
            <person name="de Groot N.N."/>
        </authorList>
    </citation>
    <scope>NUCLEOTIDE SEQUENCE [LARGE SCALE GENOMIC DNA]</scope>
    <source>
        <strain evidence="1 2">NLAE-zl-G339</strain>
    </source>
</reference>
<protein>
    <submittedName>
        <fullName evidence="1">Uncharacterized SPBc2 prophage-derived protein YoqJ</fullName>
    </submittedName>
</protein>
<dbReference type="PANTHER" id="PTHR38440">
    <property type="entry name" value="UPF0398 PROTEIN YPSA"/>
    <property type="match status" value="1"/>
</dbReference>
<sequence length="165" mass="19539">MKKEFETLKSVCFSGHRIVPFAKQNEIMQLLRNEITKSYHEGYHCFYCGMAIGFDLLAAKAVLSLKPELSQIKIIAVLPYREQAERWNEKHKVEYERILNEVDETIIVSEHYQQQCFLRRNDYMVQRSSRLITLYDGKYKGGTFYTYKKAKSMGMEIINIYNSIR</sequence>
<dbReference type="Gene3D" id="3.40.50.450">
    <property type="match status" value="1"/>
</dbReference>